<dbReference type="EMBL" id="JBHRTD010000006">
    <property type="protein sequence ID" value="MFC3137582.1"/>
    <property type="molecule type" value="Genomic_DNA"/>
</dbReference>
<dbReference type="RefSeq" id="WP_248935159.1">
    <property type="nucleotide sequence ID" value="NZ_JAKILF010000002.1"/>
</dbReference>
<evidence type="ECO:0008006" key="3">
    <source>
        <dbReference type="Google" id="ProtNLM"/>
    </source>
</evidence>
<dbReference type="Proteomes" id="UP001595621">
    <property type="component" value="Unassembled WGS sequence"/>
</dbReference>
<comment type="caution">
    <text evidence="1">The sequence shown here is derived from an EMBL/GenBank/DDBJ whole genome shotgun (WGS) entry which is preliminary data.</text>
</comment>
<accession>A0ABV7G7T6</accession>
<keyword evidence="2" id="KW-1185">Reference proteome</keyword>
<organism evidence="1 2">
    <name type="scientific">Shewanella submarina</name>
    <dbReference type="NCBI Taxonomy" id="2016376"/>
    <lineage>
        <taxon>Bacteria</taxon>
        <taxon>Pseudomonadati</taxon>
        <taxon>Pseudomonadota</taxon>
        <taxon>Gammaproteobacteria</taxon>
        <taxon>Alteromonadales</taxon>
        <taxon>Shewanellaceae</taxon>
        <taxon>Shewanella</taxon>
    </lineage>
</organism>
<protein>
    <recommendedName>
        <fullName evidence="3">Nitrogen fixation protein NifZ</fullName>
    </recommendedName>
</protein>
<reference evidence="2" key="1">
    <citation type="journal article" date="2019" name="Int. J. Syst. Evol. Microbiol.">
        <title>The Global Catalogue of Microorganisms (GCM) 10K type strain sequencing project: providing services to taxonomists for standard genome sequencing and annotation.</title>
        <authorList>
            <consortium name="The Broad Institute Genomics Platform"/>
            <consortium name="The Broad Institute Genome Sequencing Center for Infectious Disease"/>
            <person name="Wu L."/>
            <person name="Ma J."/>
        </authorList>
    </citation>
    <scope>NUCLEOTIDE SEQUENCE [LARGE SCALE GENOMIC DNA]</scope>
    <source>
        <strain evidence="2">KCTC 52277</strain>
    </source>
</reference>
<evidence type="ECO:0000313" key="2">
    <source>
        <dbReference type="Proteomes" id="UP001595621"/>
    </source>
</evidence>
<evidence type="ECO:0000313" key="1">
    <source>
        <dbReference type="EMBL" id="MFC3137582.1"/>
    </source>
</evidence>
<proteinExistence type="predicted"/>
<sequence length="107" mass="12027">MTEPIVREYKVKLFLYSSESGGRNHPYLGSKIRTSIRFSKSNDSNQYMAYLVPINSDGIPLGIRLVAILGVLHSGEHLEELKLGMNFYFYEGGHCVGEAEVVSEIEE</sequence>
<gene>
    <name evidence="1" type="ORF">ACFOE0_05185</name>
</gene>
<name>A0ABV7G7T6_9GAMM</name>